<dbReference type="AlphaFoldDB" id="A0A1B7IR69"/>
<proteinExistence type="predicted"/>
<organism evidence="1 2">
    <name type="scientific">Buttiauxella brennerae ATCC 51605</name>
    <dbReference type="NCBI Taxonomy" id="1354251"/>
    <lineage>
        <taxon>Bacteria</taxon>
        <taxon>Pseudomonadati</taxon>
        <taxon>Pseudomonadota</taxon>
        <taxon>Gammaproteobacteria</taxon>
        <taxon>Enterobacterales</taxon>
        <taxon>Enterobacteriaceae</taxon>
        <taxon>Buttiauxella</taxon>
    </lineage>
</organism>
<evidence type="ECO:0000313" key="1">
    <source>
        <dbReference type="EMBL" id="OAT32201.1"/>
    </source>
</evidence>
<name>A0A1B7IR69_9ENTR</name>
<reference evidence="1 2" key="1">
    <citation type="submission" date="2016-04" db="EMBL/GenBank/DDBJ databases">
        <title>ATOL: Assembling a taxonomically balanced genome-scale reconstruction of the evolutionary history of the Enterobacteriaceae.</title>
        <authorList>
            <person name="Plunkett G.III."/>
            <person name="Neeno-Eckwall E.C."/>
            <person name="Glasner J.D."/>
            <person name="Perna N.T."/>
        </authorList>
    </citation>
    <scope>NUCLEOTIDE SEQUENCE [LARGE SCALE GENOMIC DNA]</scope>
    <source>
        <strain evidence="1 2">ATCC 51605</strain>
    </source>
</reference>
<dbReference type="EMBL" id="LXER01000017">
    <property type="protein sequence ID" value="OAT32201.1"/>
    <property type="molecule type" value="Genomic_DNA"/>
</dbReference>
<accession>A0A1B7IR69</accession>
<keyword evidence="2" id="KW-1185">Reference proteome</keyword>
<dbReference type="Proteomes" id="UP000078410">
    <property type="component" value="Unassembled WGS sequence"/>
</dbReference>
<protein>
    <submittedName>
        <fullName evidence="1">Uncharacterized protein</fullName>
    </submittedName>
</protein>
<dbReference type="GO" id="GO:0009055">
    <property type="term" value="F:electron transfer activity"/>
    <property type="evidence" value="ECO:0007669"/>
    <property type="project" value="InterPro"/>
</dbReference>
<gene>
    <name evidence="1" type="ORF">M975_2093</name>
</gene>
<dbReference type="GO" id="GO:0020037">
    <property type="term" value="F:heme binding"/>
    <property type="evidence" value="ECO:0007669"/>
    <property type="project" value="InterPro"/>
</dbReference>
<dbReference type="Gene3D" id="1.10.760.10">
    <property type="entry name" value="Cytochrome c-like domain"/>
    <property type="match status" value="1"/>
</dbReference>
<sequence length="73" mass="8297">MPGVISSGLNDEQLAVLMNYLNQKWGDKHAVAFTETEVHQIRSQPINDVVKFRRQIVNRFVAEGIATGDYPWP</sequence>
<dbReference type="PATRIC" id="fig|1354251.4.peg.2166"/>
<dbReference type="InterPro" id="IPR036909">
    <property type="entry name" value="Cyt_c-like_dom_sf"/>
</dbReference>
<evidence type="ECO:0000313" key="2">
    <source>
        <dbReference type="Proteomes" id="UP000078410"/>
    </source>
</evidence>
<comment type="caution">
    <text evidence="1">The sequence shown here is derived from an EMBL/GenBank/DDBJ whole genome shotgun (WGS) entry which is preliminary data.</text>
</comment>